<comment type="cofactor">
    <cofactor evidence="1 8">
        <name>Mg(2+)</name>
        <dbReference type="ChEBI" id="CHEBI:18420"/>
    </cofactor>
</comment>
<dbReference type="GO" id="GO:0005524">
    <property type="term" value="F:ATP binding"/>
    <property type="evidence" value="ECO:0007669"/>
    <property type="project" value="UniProtKB-KW"/>
</dbReference>
<dbReference type="NCBIfam" id="NF002360">
    <property type="entry name" value="PRK01322.1"/>
    <property type="match status" value="1"/>
</dbReference>
<evidence type="ECO:0000256" key="1">
    <source>
        <dbReference type="ARBA" id="ARBA00001946"/>
    </source>
</evidence>
<keyword evidence="7 8" id="KW-0460">Magnesium</keyword>
<dbReference type="UniPathway" id="UPA00999">
    <property type="reaction ID" value="UER00351"/>
</dbReference>
<accession>N6VQX2</accession>
<keyword evidence="11" id="KW-1185">Reference proteome</keyword>
<comment type="similarity">
    <text evidence="8">Belongs to the BioW family.</text>
</comment>
<reference evidence="10 11" key="1">
    <citation type="journal article" date="2013" name="Genome Announc.">
        <title>Draft Genome Sequence of a Highly Flagellated, Fast-Swimming Archaeon, Methanocaldococcus villosus Strain KIN24-T80 (DSM 22612).</title>
        <authorList>
            <person name="Thennarasu S."/>
            <person name="Polireddy D."/>
            <person name="Antony A."/>
            <person name="Yada M.R."/>
            <person name="Algarawi S."/>
            <person name="Sivakumar N."/>
        </authorList>
    </citation>
    <scope>NUCLEOTIDE SEQUENCE [LARGE SCALE GENOMIC DNA]</scope>
    <source>
        <strain evidence="10 11">KIN24-T80</strain>
    </source>
</reference>
<dbReference type="Proteomes" id="UP000053695">
    <property type="component" value="Unassembled WGS sequence"/>
</dbReference>
<evidence type="ECO:0000256" key="2">
    <source>
        <dbReference type="ARBA" id="ARBA00011738"/>
    </source>
</evidence>
<evidence type="ECO:0000256" key="7">
    <source>
        <dbReference type="ARBA" id="ARBA00022842"/>
    </source>
</evidence>
<sequence length="228" mass="26343">MFSIKMRASLNNKHISGAERIVKKNKIKEVSLELINRALNHENGEPDFINIKIEKLKEVRYIKHLPIVTIECKNKIEARSRAKEILLKEKIPEHVIDKAFNIIDKGGMRGAAILDFEGNRLDPDKERGVRVKNIDVTDKLREEIIRKYTERTADAIAIATKVIHLGIIAELCTSDNRSYTTGYVATKNGYFRITNLKNKNEPGGRVFFVKNFDYELIRRLENEAYIIY</sequence>
<evidence type="ECO:0000256" key="9">
    <source>
        <dbReference type="NCBIfam" id="TIGR01204"/>
    </source>
</evidence>
<evidence type="ECO:0000256" key="4">
    <source>
        <dbReference type="ARBA" id="ARBA00022741"/>
    </source>
</evidence>
<gene>
    <name evidence="8" type="primary">bioW</name>
    <name evidence="10" type="ORF">J422_03034</name>
</gene>
<comment type="function">
    <text evidence="8">Catalyzes the transformation of pimelate into pimeloyl-CoA with concomitant hydrolysis of ATP to AMP.</text>
</comment>
<evidence type="ECO:0000313" key="10">
    <source>
        <dbReference type="EMBL" id="ENN96300.1"/>
    </source>
</evidence>
<keyword evidence="4 8" id="KW-0547">Nucleotide-binding</keyword>
<organism evidence="10 11">
    <name type="scientific">Methanocaldococcus villosus KIN24-T80</name>
    <dbReference type="NCBI Taxonomy" id="1069083"/>
    <lineage>
        <taxon>Archaea</taxon>
        <taxon>Methanobacteriati</taxon>
        <taxon>Methanobacteriota</taxon>
        <taxon>Methanomada group</taxon>
        <taxon>Methanococci</taxon>
        <taxon>Methanococcales</taxon>
        <taxon>Methanocaldococcaceae</taxon>
        <taxon>Methanocaldococcus</taxon>
    </lineage>
</organism>
<proteinExistence type="inferred from homology"/>
<dbReference type="GO" id="GO:0000287">
    <property type="term" value="F:magnesium ion binding"/>
    <property type="evidence" value="ECO:0007669"/>
    <property type="project" value="UniProtKB-UniRule"/>
</dbReference>
<name>N6VQX2_9EURY</name>
<keyword evidence="6 8" id="KW-0067">ATP-binding</keyword>
<dbReference type="GO" id="GO:0009102">
    <property type="term" value="P:biotin biosynthetic process"/>
    <property type="evidence" value="ECO:0007669"/>
    <property type="project" value="UniProtKB-UniRule"/>
</dbReference>
<dbReference type="GO" id="GO:0042410">
    <property type="term" value="F:6-carboxyhexanoate-CoA ligase activity"/>
    <property type="evidence" value="ECO:0007669"/>
    <property type="project" value="UniProtKB-UniRule"/>
</dbReference>
<evidence type="ECO:0000256" key="3">
    <source>
        <dbReference type="ARBA" id="ARBA00022598"/>
    </source>
</evidence>
<dbReference type="InterPro" id="IPR005499">
    <property type="entry name" value="BioW"/>
</dbReference>
<dbReference type="AlphaFoldDB" id="N6VQX2"/>
<dbReference type="RefSeq" id="WP_004590751.1">
    <property type="nucleotide sequence ID" value="NZ_APMM01000018.1"/>
</dbReference>
<evidence type="ECO:0000313" key="11">
    <source>
        <dbReference type="Proteomes" id="UP000053695"/>
    </source>
</evidence>
<evidence type="ECO:0000256" key="5">
    <source>
        <dbReference type="ARBA" id="ARBA00022756"/>
    </source>
</evidence>
<comment type="catalytic activity">
    <reaction evidence="8">
        <text>heptanedioate + ATP + CoA = 6-carboxyhexanoyl-CoA + AMP + diphosphate</text>
        <dbReference type="Rhea" id="RHEA:14781"/>
        <dbReference type="ChEBI" id="CHEBI:30616"/>
        <dbReference type="ChEBI" id="CHEBI:33019"/>
        <dbReference type="ChEBI" id="CHEBI:36165"/>
        <dbReference type="ChEBI" id="CHEBI:57287"/>
        <dbReference type="ChEBI" id="CHEBI:57360"/>
        <dbReference type="ChEBI" id="CHEBI:456215"/>
        <dbReference type="EC" id="6.2.1.14"/>
    </reaction>
</comment>
<dbReference type="OrthoDB" id="65815at2157"/>
<dbReference type="NCBIfam" id="TIGR01204">
    <property type="entry name" value="bioW"/>
    <property type="match status" value="1"/>
</dbReference>
<dbReference type="HAMAP" id="MF_00668">
    <property type="entry name" value="BioW"/>
    <property type="match status" value="1"/>
</dbReference>
<protein>
    <recommendedName>
        <fullName evidence="8 9">6-carboxyhexanoate--CoA ligase</fullName>
        <ecNumber evidence="8 9">6.2.1.14</ecNumber>
    </recommendedName>
    <alternativeName>
        <fullName evidence="8">Pimeloyl-CoA synthase</fullName>
    </alternativeName>
</protein>
<dbReference type="Pfam" id="PF03744">
    <property type="entry name" value="BioW"/>
    <property type="match status" value="1"/>
</dbReference>
<comment type="caution">
    <text evidence="10">The sequence shown here is derived from an EMBL/GenBank/DDBJ whole genome shotgun (WGS) entry which is preliminary data.</text>
</comment>
<dbReference type="STRING" id="1069083.GCA_000371805_00154"/>
<dbReference type="EMBL" id="APMM01000018">
    <property type="protein sequence ID" value="ENN96300.1"/>
    <property type="molecule type" value="Genomic_DNA"/>
</dbReference>
<comment type="pathway">
    <text evidence="8">Metabolic intermediate metabolism; pimeloyl-CoA biosynthesis; pimeloyl-CoA from pimelate: step 1/1.</text>
</comment>
<evidence type="ECO:0000256" key="6">
    <source>
        <dbReference type="ARBA" id="ARBA00022840"/>
    </source>
</evidence>
<dbReference type="EC" id="6.2.1.14" evidence="8 9"/>
<dbReference type="PATRIC" id="fig|1069083.5.peg.595"/>
<keyword evidence="5 8" id="KW-0093">Biotin biosynthesis</keyword>
<comment type="subunit">
    <text evidence="2 8">Homodimer.</text>
</comment>
<keyword evidence="3 8" id="KW-0436">Ligase</keyword>
<evidence type="ECO:0000256" key="8">
    <source>
        <dbReference type="HAMAP-Rule" id="MF_00668"/>
    </source>
</evidence>